<sequence length="145" mass="15774">MRPGDLRVVVTDIDGTLTDQERHLDPRAIAQVHALEAAGLPVSLATGNALPIALALQRSLGLSGPVIAENGGVLYDPIRDPTRVVRLADPRPARAAYRKLRASGLPVRRLLTDRWRECEVVLEPSVAPSAVRRILRDLPVRVESS</sequence>
<dbReference type="GO" id="GO:0005829">
    <property type="term" value="C:cytosol"/>
    <property type="evidence" value="ECO:0007669"/>
    <property type="project" value="TreeGrafter"/>
</dbReference>
<dbReference type="EMBL" id="AUZX01013253">
    <property type="protein sequence ID" value="EQD36136.1"/>
    <property type="molecule type" value="Genomic_DNA"/>
</dbReference>
<reference evidence="1" key="1">
    <citation type="submission" date="2013-08" db="EMBL/GenBank/DDBJ databases">
        <authorList>
            <person name="Mendez C."/>
            <person name="Richter M."/>
            <person name="Ferrer M."/>
            <person name="Sanchez J."/>
        </authorList>
    </citation>
    <scope>NUCLEOTIDE SEQUENCE</scope>
</reference>
<dbReference type="PANTHER" id="PTHR10000">
    <property type="entry name" value="PHOSPHOSERINE PHOSPHATASE"/>
    <property type="match status" value="1"/>
</dbReference>
<proteinExistence type="predicted"/>
<evidence type="ECO:0000313" key="1">
    <source>
        <dbReference type="EMBL" id="EQD36136.1"/>
    </source>
</evidence>
<protein>
    <submittedName>
        <fullName evidence="1">Phosphoglycolate phosphatase</fullName>
    </submittedName>
</protein>
<organism evidence="1">
    <name type="scientific">mine drainage metagenome</name>
    <dbReference type="NCBI Taxonomy" id="410659"/>
    <lineage>
        <taxon>unclassified sequences</taxon>
        <taxon>metagenomes</taxon>
        <taxon>ecological metagenomes</taxon>
    </lineage>
</organism>
<dbReference type="Pfam" id="PF08282">
    <property type="entry name" value="Hydrolase_3"/>
    <property type="match status" value="1"/>
</dbReference>
<dbReference type="InterPro" id="IPR023214">
    <property type="entry name" value="HAD_sf"/>
</dbReference>
<feature type="non-terminal residue" evidence="1">
    <location>
        <position position="145"/>
    </location>
</feature>
<reference evidence="1" key="2">
    <citation type="journal article" date="2014" name="ISME J.">
        <title>Microbial stratification in low pH oxic and suboxic macroscopic growths along an acid mine drainage.</title>
        <authorList>
            <person name="Mendez-Garcia C."/>
            <person name="Mesa V."/>
            <person name="Sprenger R.R."/>
            <person name="Richter M."/>
            <person name="Diez M.S."/>
            <person name="Solano J."/>
            <person name="Bargiela R."/>
            <person name="Golyshina O.V."/>
            <person name="Manteca A."/>
            <person name="Ramos J.L."/>
            <person name="Gallego J.R."/>
            <person name="Llorente I."/>
            <person name="Martins Dos Santos V.A."/>
            <person name="Jensen O.N."/>
            <person name="Pelaez A.I."/>
            <person name="Sanchez J."/>
            <person name="Ferrer M."/>
        </authorList>
    </citation>
    <scope>NUCLEOTIDE SEQUENCE</scope>
</reference>
<dbReference type="SUPFAM" id="SSF56784">
    <property type="entry name" value="HAD-like"/>
    <property type="match status" value="1"/>
</dbReference>
<dbReference type="InterPro" id="IPR036412">
    <property type="entry name" value="HAD-like_sf"/>
</dbReference>
<dbReference type="AlphaFoldDB" id="T0YL32"/>
<comment type="caution">
    <text evidence="1">The sequence shown here is derived from an EMBL/GenBank/DDBJ whole genome shotgun (WGS) entry which is preliminary data.</text>
</comment>
<dbReference type="GO" id="GO:0016791">
    <property type="term" value="F:phosphatase activity"/>
    <property type="evidence" value="ECO:0007669"/>
    <property type="project" value="TreeGrafter"/>
</dbReference>
<dbReference type="PANTHER" id="PTHR10000:SF8">
    <property type="entry name" value="HAD SUPERFAMILY HYDROLASE-LIKE, TYPE 3"/>
    <property type="match status" value="1"/>
</dbReference>
<name>T0YL32_9ZZZZ</name>
<accession>T0YL32</accession>
<dbReference type="GO" id="GO:0000287">
    <property type="term" value="F:magnesium ion binding"/>
    <property type="evidence" value="ECO:0007669"/>
    <property type="project" value="TreeGrafter"/>
</dbReference>
<gene>
    <name evidence="1" type="ORF">B1A_17992</name>
</gene>
<dbReference type="Gene3D" id="3.40.50.1000">
    <property type="entry name" value="HAD superfamily/HAD-like"/>
    <property type="match status" value="1"/>
</dbReference>